<keyword evidence="7" id="KW-1185">Reference proteome</keyword>
<dbReference type="STRING" id="546991.N1JD86"/>
<dbReference type="Proteomes" id="UP000015441">
    <property type="component" value="Unassembled WGS sequence"/>
</dbReference>
<organism evidence="6 7">
    <name type="scientific">Blumeria graminis f. sp. hordei (strain DH14)</name>
    <name type="common">Barley powdery mildew</name>
    <name type="synonym">Oidium monilioides f. sp. hordei</name>
    <dbReference type="NCBI Taxonomy" id="546991"/>
    <lineage>
        <taxon>Eukaryota</taxon>
        <taxon>Fungi</taxon>
        <taxon>Dikarya</taxon>
        <taxon>Ascomycota</taxon>
        <taxon>Pezizomycotina</taxon>
        <taxon>Leotiomycetes</taxon>
        <taxon>Erysiphales</taxon>
        <taxon>Erysiphaceae</taxon>
        <taxon>Blumeria</taxon>
        <taxon>Blumeria hordei</taxon>
    </lineage>
</organism>
<keyword evidence="4" id="KW-1133">Transmembrane helix</keyword>
<dbReference type="SMART" id="SM00563">
    <property type="entry name" value="PlsC"/>
    <property type="match status" value="1"/>
</dbReference>
<dbReference type="CDD" id="cd07990">
    <property type="entry name" value="LPLAT_LCLAT1-like"/>
    <property type="match status" value="1"/>
</dbReference>
<feature type="domain" description="Phospholipid/glycerol acyltransferase" evidence="5">
    <location>
        <begin position="81"/>
        <end position="203"/>
    </location>
</feature>
<name>N1JD86_BLUG1</name>
<evidence type="ECO:0000256" key="1">
    <source>
        <dbReference type="ARBA" id="ARBA00008655"/>
    </source>
</evidence>
<feature type="transmembrane region" description="Helical" evidence="4">
    <location>
        <begin position="12"/>
        <end position="34"/>
    </location>
</feature>
<dbReference type="Pfam" id="PF01553">
    <property type="entry name" value="Acyltransferase"/>
    <property type="match status" value="1"/>
</dbReference>
<keyword evidence="4" id="KW-0472">Membrane</keyword>
<evidence type="ECO:0000256" key="2">
    <source>
        <dbReference type="ARBA" id="ARBA00022679"/>
    </source>
</evidence>
<gene>
    <name evidence="6" type="ORF">BGHDH14_bgh00345</name>
</gene>
<proteinExistence type="inferred from homology"/>
<keyword evidence="2 6" id="KW-0808">Transferase</keyword>
<evidence type="ECO:0000313" key="7">
    <source>
        <dbReference type="Proteomes" id="UP000015441"/>
    </source>
</evidence>
<evidence type="ECO:0000313" key="6">
    <source>
        <dbReference type="EMBL" id="CCU81170.1"/>
    </source>
</evidence>
<dbReference type="AlphaFoldDB" id="N1JD86"/>
<accession>N1JD86</accession>
<dbReference type="InterPro" id="IPR032098">
    <property type="entry name" value="Acyltransf_C"/>
</dbReference>
<evidence type="ECO:0000256" key="3">
    <source>
        <dbReference type="ARBA" id="ARBA00023315"/>
    </source>
</evidence>
<evidence type="ECO:0000259" key="5">
    <source>
        <dbReference type="SMART" id="SM00563"/>
    </source>
</evidence>
<dbReference type="Pfam" id="PF16076">
    <property type="entry name" value="Acyltransf_C"/>
    <property type="match status" value="1"/>
</dbReference>
<keyword evidence="4" id="KW-0812">Transmembrane</keyword>
<dbReference type="PANTHER" id="PTHR10983">
    <property type="entry name" value="1-ACYLGLYCEROL-3-PHOSPHATE ACYLTRANSFERASE-RELATED"/>
    <property type="match status" value="1"/>
</dbReference>
<dbReference type="EMBL" id="CAUH01004862">
    <property type="protein sequence ID" value="CCU81170.1"/>
    <property type="molecule type" value="Genomic_DNA"/>
</dbReference>
<dbReference type="InParanoid" id="N1JD86"/>
<dbReference type="GO" id="GO:0003841">
    <property type="term" value="F:1-acylglycerol-3-phosphate O-acyltransferase activity"/>
    <property type="evidence" value="ECO:0007669"/>
    <property type="project" value="TreeGrafter"/>
</dbReference>
<dbReference type="GO" id="GO:0012505">
    <property type="term" value="C:endomembrane system"/>
    <property type="evidence" value="ECO:0007669"/>
    <property type="project" value="TreeGrafter"/>
</dbReference>
<dbReference type="HOGENOM" id="CLU_041844_6_0_1"/>
<reference evidence="6 7" key="1">
    <citation type="journal article" date="2010" name="Science">
        <title>Genome expansion and gene loss in powdery mildew fungi reveal tradeoffs in extreme parasitism.</title>
        <authorList>
            <person name="Spanu P.D."/>
            <person name="Abbott J.C."/>
            <person name="Amselem J."/>
            <person name="Burgis T.A."/>
            <person name="Soanes D.M."/>
            <person name="Stueber K."/>
            <person name="Ver Loren van Themaat E."/>
            <person name="Brown J.K.M."/>
            <person name="Butcher S.A."/>
            <person name="Gurr S.J."/>
            <person name="Lebrun M.-H."/>
            <person name="Ridout C.J."/>
            <person name="Schulze-Lefert P."/>
            <person name="Talbot N.J."/>
            <person name="Ahmadinejad N."/>
            <person name="Ametz C."/>
            <person name="Barton G.R."/>
            <person name="Benjdia M."/>
            <person name="Bidzinski P."/>
            <person name="Bindschedler L.V."/>
            <person name="Both M."/>
            <person name="Brewer M.T."/>
            <person name="Cadle-Davidson L."/>
            <person name="Cadle-Davidson M.M."/>
            <person name="Collemare J."/>
            <person name="Cramer R."/>
            <person name="Frenkel O."/>
            <person name="Godfrey D."/>
            <person name="Harriman J."/>
            <person name="Hoede C."/>
            <person name="King B.C."/>
            <person name="Klages S."/>
            <person name="Kleemann J."/>
            <person name="Knoll D."/>
            <person name="Koti P.S."/>
            <person name="Kreplak J."/>
            <person name="Lopez-Ruiz F.J."/>
            <person name="Lu X."/>
            <person name="Maekawa T."/>
            <person name="Mahanil S."/>
            <person name="Micali C."/>
            <person name="Milgroom M.G."/>
            <person name="Montana G."/>
            <person name="Noir S."/>
            <person name="O'Connell R.J."/>
            <person name="Oberhaensli S."/>
            <person name="Parlange F."/>
            <person name="Pedersen C."/>
            <person name="Quesneville H."/>
            <person name="Reinhardt R."/>
            <person name="Rott M."/>
            <person name="Sacristan S."/>
            <person name="Schmidt S.M."/>
            <person name="Schoen M."/>
            <person name="Skamnioti P."/>
            <person name="Sommer H."/>
            <person name="Stephens A."/>
            <person name="Takahara H."/>
            <person name="Thordal-Christensen H."/>
            <person name="Vigouroux M."/>
            <person name="Wessling R."/>
            <person name="Wicker T."/>
            <person name="Panstruga R."/>
        </authorList>
    </citation>
    <scope>NUCLEOTIDE SEQUENCE [LARGE SCALE GENOMIC DNA]</scope>
    <source>
        <strain evidence="6">DH14</strain>
    </source>
</reference>
<protein>
    <submittedName>
        <fullName evidence="6">Delta/1-acyl-sn-glycerol-3-phosphate acyltransferase</fullName>
    </submittedName>
</protein>
<dbReference type="OrthoDB" id="189226at2759"/>
<dbReference type="PANTHER" id="PTHR10983:SF24">
    <property type="entry name" value="1-ACYLGLYCEROL-3-PHOSPHATE O-ACYLTRANSFERASE 3, ISOFORM E-RELATED"/>
    <property type="match status" value="1"/>
</dbReference>
<dbReference type="eggNOG" id="KOG1505">
    <property type="taxonomic scope" value="Eukaryota"/>
</dbReference>
<dbReference type="SUPFAM" id="SSF69593">
    <property type="entry name" value="Glycerol-3-phosphate (1)-acyltransferase"/>
    <property type="match status" value="1"/>
</dbReference>
<comment type="caution">
    <text evidence="6">The sequence shown here is derived from an EMBL/GenBank/DDBJ whole genome shotgun (WGS) entry which is preliminary data.</text>
</comment>
<comment type="similarity">
    <text evidence="1">Belongs to the 1-acyl-sn-glycerol-3-phosphate acyltransferase family.</text>
</comment>
<evidence type="ECO:0000256" key="4">
    <source>
        <dbReference type="SAM" id="Phobius"/>
    </source>
</evidence>
<sequence length="304" mass="35807">MSFYTTVRGLVILLPWLGYLIFMDLALSLLLPLSYLFPDWVYNVSSYIAFTCWNWIQVIFEIGNNGQITFSGDELPRGESAIVIANHVSWTDFYMIQALAIRSGMLGRCRWFAKIELRWIPLLGWGIWAMRMPMVSRKWTQDKKELERVFSGITERHWPTWLISFSEATRYTPRKAEEAKIWCKENKKAFPQHLLYPRMKGFVSTVQHLRKAKHMKAVYDMTIAYSHENKFLSPPSIWESLTLDSLSTRRGYKFHVDVRRFLIADLPQTDGELASWLESRWVEKGKFLEDKREEWARATKTASE</sequence>
<dbReference type="InterPro" id="IPR002123">
    <property type="entry name" value="Plipid/glycerol_acylTrfase"/>
</dbReference>
<keyword evidence="3 6" id="KW-0012">Acyltransferase</keyword>